<proteinExistence type="predicted"/>
<protein>
    <submittedName>
        <fullName evidence="1">Uncharacterized protein</fullName>
    </submittedName>
</protein>
<accession>A0ACC3NCG4</accession>
<dbReference type="EMBL" id="JAUTXU010000061">
    <property type="protein sequence ID" value="KAK3713679.1"/>
    <property type="molecule type" value="Genomic_DNA"/>
</dbReference>
<evidence type="ECO:0000313" key="2">
    <source>
        <dbReference type="Proteomes" id="UP001281147"/>
    </source>
</evidence>
<reference evidence="1" key="1">
    <citation type="submission" date="2023-07" db="EMBL/GenBank/DDBJ databases">
        <title>Black Yeasts Isolated from many extreme environments.</title>
        <authorList>
            <person name="Coleine C."/>
            <person name="Stajich J.E."/>
            <person name="Selbmann L."/>
        </authorList>
    </citation>
    <scope>NUCLEOTIDE SEQUENCE</scope>
    <source>
        <strain evidence="1">CCFEE 5714</strain>
    </source>
</reference>
<dbReference type="Proteomes" id="UP001281147">
    <property type="component" value="Unassembled WGS sequence"/>
</dbReference>
<evidence type="ECO:0000313" key="1">
    <source>
        <dbReference type="EMBL" id="KAK3713679.1"/>
    </source>
</evidence>
<name>A0ACC3NCG4_9PEZI</name>
<organism evidence="1 2">
    <name type="scientific">Vermiconidia calcicola</name>
    <dbReference type="NCBI Taxonomy" id="1690605"/>
    <lineage>
        <taxon>Eukaryota</taxon>
        <taxon>Fungi</taxon>
        <taxon>Dikarya</taxon>
        <taxon>Ascomycota</taxon>
        <taxon>Pezizomycotina</taxon>
        <taxon>Dothideomycetes</taxon>
        <taxon>Dothideomycetidae</taxon>
        <taxon>Mycosphaerellales</taxon>
        <taxon>Extremaceae</taxon>
        <taxon>Vermiconidia</taxon>
    </lineage>
</organism>
<comment type="caution">
    <text evidence="1">The sequence shown here is derived from an EMBL/GenBank/DDBJ whole genome shotgun (WGS) entry which is preliminary data.</text>
</comment>
<keyword evidence="2" id="KW-1185">Reference proteome</keyword>
<gene>
    <name evidence="1" type="ORF">LTR37_008373</name>
</gene>
<sequence length="157" mass="17303">MSFVHPTPIVLCACQPRVGKFVAEKLMPEFEVIHFISNIEQAKTDIAAIMAGDEPPRDPDNVSSHNFSRLPRHVVFGRGFQAQLQEVRESSGSAEWGLCWYRAAVPPGNLPSEMPDMCEIADETIDFNTNIVAGNMKRVLSNVISEGKEGIDGVYAL</sequence>